<dbReference type="SMART" id="SM00448">
    <property type="entry name" value="REC"/>
    <property type="match status" value="2"/>
</dbReference>
<evidence type="ECO:0000256" key="2">
    <source>
        <dbReference type="ARBA" id="ARBA00004370"/>
    </source>
</evidence>
<dbReference type="SUPFAM" id="SSF52172">
    <property type="entry name" value="CheY-like"/>
    <property type="match status" value="2"/>
</dbReference>
<dbReference type="PROSITE" id="PS50113">
    <property type="entry name" value="PAC"/>
    <property type="match status" value="1"/>
</dbReference>
<feature type="domain" description="Response regulatory" evidence="17">
    <location>
        <begin position="810"/>
        <end position="928"/>
    </location>
</feature>
<dbReference type="InterPro" id="IPR005467">
    <property type="entry name" value="His_kinase_dom"/>
</dbReference>
<feature type="domain" description="Histidine kinase" evidence="16">
    <location>
        <begin position="429"/>
        <end position="650"/>
    </location>
</feature>
<dbReference type="Pfam" id="PF00072">
    <property type="entry name" value="Response_reg"/>
    <property type="match status" value="2"/>
</dbReference>
<dbReference type="GO" id="GO:0000155">
    <property type="term" value="F:phosphorelay sensor kinase activity"/>
    <property type="evidence" value="ECO:0007669"/>
    <property type="project" value="InterPro"/>
</dbReference>
<dbReference type="SUPFAM" id="SSF55785">
    <property type="entry name" value="PYP-like sensor domain (PAS domain)"/>
    <property type="match status" value="1"/>
</dbReference>
<evidence type="ECO:0000256" key="14">
    <source>
        <dbReference type="SAM" id="Coils"/>
    </source>
</evidence>
<keyword evidence="22" id="KW-1185">Reference proteome</keyword>
<dbReference type="Gene3D" id="3.30.565.10">
    <property type="entry name" value="Histidine kinase-like ATPase, C-terminal domain"/>
    <property type="match status" value="1"/>
</dbReference>
<protein>
    <recommendedName>
        <fullName evidence="11">Sensory/regulatory protein RpfC</fullName>
        <ecNumber evidence="3">2.7.13.3</ecNumber>
    </recommendedName>
</protein>
<dbReference type="Pfam" id="PF17152">
    <property type="entry name" value="CHASE8"/>
    <property type="match status" value="1"/>
</dbReference>
<dbReference type="CDD" id="cd06225">
    <property type="entry name" value="HAMP"/>
    <property type="match status" value="1"/>
</dbReference>
<dbReference type="InterPro" id="IPR013655">
    <property type="entry name" value="PAS_fold_3"/>
</dbReference>
<comment type="catalytic activity">
    <reaction evidence="1">
        <text>ATP + protein L-histidine = ADP + protein N-phospho-L-histidine.</text>
        <dbReference type="EC" id="2.7.13.3"/>
    </reaction>
</comment>
<evidence type="ECO:0000256" key="1">
    <source>
        <dbReference type="ARBA" id="ARBA00000085"/>
    </source>
</evidence>
<dbReference type="EC" id="2.7.13.3" evidence="3"/>
<dbReference type="GO" id="GO:0005886">
    <property type="term" value="C:plasma membrane"/>
    <property type="evidence" value="ECO:0007669"/>
    <property type="project" value="UniProtKB-SubCell"/>
</dbReference>
<dbReference type="Pfam" id="PF02518">
    <property type="entry name" value="HATPase_c"/>
    <property type="match status" value="1"/>
</dbReference>
<evidence type="ECO:0000256" key="10">
    <source>
        <dbReference type="ARBA" id="ARBA00064003"/>
    </source>
</evidence>
<dbReference type="InterPro" id="IPR003661">
    <property type="entry name" value="HisK_dim/P_dom"/>
</dbReference>
<feature type="coiled-coil region" evidence="14">
    <location>
        <begin position="377"/>
        <end position="408"/>
    </location>
</feature>
<dbReference type="InterPro" id="IPR003660">
    <property type="entry name" value="HAMP_dom"/>
</dbReference>
<dbReference type="CDD" id="cd17546">
    <property type="entry name" value="REC_hyHK_CKI1_RcsC-like"/>
    <property type="match status" value="2"/>
</dbReference>
<dbReference type="GO" id="GO:0005524">
    <property type="term" value="F:ATP binding"/>
    <property type="evidence" value="ECO:0007669"/>
    <property type="project" value="UniProtKB-KW"/>
</dbReference>
<accession>A0A8J2YPD1</accession>
<dbReference type="PROSITE" id="PS50885">
    <property type="entry name" value="HAMP"/>
    <property type="match status" value="1"/>
</dbReference>
<evidence type="ECO:0000256" key="3">
    <source>
        <dbReference type="ARBA" id="ARBA00012438"/>
    </source>
</evidence>
<dbReference type="Pfam" id="PF00512">
    <property type="entry name" value="HisKA"/>
    <property type="match status" value="1"/>
</dbReference>
<evidence type="ECO:0000259" key="19">
    <source>
        <dbReference type="PROSITE" id="PS50885"/>
    </source>
</evidence>
<keyword evidence="14" id="KW-0175">Coiled coil</keyword>
<keyword evidence="6" id="KW-0547">Nucleotide-binding</keyword>
<organism evidence="21 22">
    <name type="scientific">Aliidongia dinghuensis</name>
    <dbReference type="NCBI Taxonomy" id="1867774"/>
    <lineage>
        <taxon>Bacteria</taxon>
        <taxon>Pseudomonadati</taxon>
        <taxon>Pseudomonadota</taxon>
        <taxon>Alphaproteobacteria</taxon>
        <taxon>Rhodospirillales</taxon>
        <taxon>Dongiaceae</taxon>
        <taxon>Aliidongia</taxon>
    </lineage>
</organism>
<dbReference type="SUPFAM" id="SSF47226">
    <property type="entry name" value="Histidine-containing phosphotransfer domain, HPT domain"/>
    <property type="match status" value="1"/>
</dbReference>
<dbReference type="Gene3D" id="3.40.50.2300">
    <property type="match status" value="2"/>
</dbReference>
<dbReference type="CDD" id="cd16922">
    <property type="entry name" value="HATPase_EvgS-ArcB-TorS-like"/>
    <property type="match status" value="1"/>
</dbReference>
<feature type="modified residue" description="Phosphohistidine" evidence="12">
    <location>
        <position position="1008"/>
    </location>
</feature>
<evidence type="ECO:0000256" key="6">
    <source>
        <dbReference type="ARBA" id="ARBA00022741"/>
    </source>
</evidence>
<reference evidence="21" key="2">
    <citation type="submission" date="2020-09" db="EMBL/GenBank/DDBJ databases">
        <authorList>
            <person name="Sun Q."/>
            <person name="Zhou Y."/>
        </authorList>
    </citation>
    <scope>NUCLEOTIDE SEQUENCE</scope>
    <source>
        <strain evidence="21">CGMCC 1.15725</strain>
    </source>
</reference>
<dbReference type="InterPro" id="IPR036097">
    <property type="entry name" value="HisK_dim/P_sf"/>
</dbReference>
<dbReference type="CDD" id="cd00082">
    <property type="entry name" value="HisKA"/>
    <property type="match status" value="1"/>
</dbReference>
<dbReference type="InterPro" id="IPR008207">
    <property type="entry name" value="Sig_transdc_His_kin_Hpt_dom"/>
</dbReference>
<feature type="domain" description="HPt" evidence="20">
    <location>
        <begin position="969"/>
        <end position="1057"/>
    </location>
</feature>
<evidence type="ECO:0000313" key="21">
    <source>
        <dbReference type="EMBL" id="GGE98758.1"/>
    </source>
</evidence>
<dbReference type="SMART" id="SM00304">
    <property type="entry name" value="HAMP"/>
    <property type="match status" value="1"/>
</dbReference>
<dbReference type="InterPro" id="IPR035965">
    <property type="entry name" value="PAS-like_dom_sf"/>
</dbReference>
<dbReference type="InterPro" id="IPR003594">
    <property type="entry name" value="HATPase_dom"/>
</dbReference>
<sequence length="1147" mass="124797">MPNVGLRSIRYKWLLMVLAVNFCTVLVAGAALLYNDLHEYRRALVTELTTHADIIGQASVAALEFNDEKVGAENLALLRAKPEIIAAAIYTANGQLFAKYLRPGTPEATLAGLPEADGYSIDNDELTLFKQIASKSEILGTVYLRAHYGLEQRLWEYLRILGAVMLASLVVGLGISGSLQAYVTRSIQSVTAVAKRVIEERNFHLRATKTTDDEIGYLVDAFNGMLAEIATRTEALESSKQSLEREIVERRDIQRSLQVSEMRNRTLVAAISSVIWVGDAHGGFGEPQESWSAFTGQDPSAYLGLGWRQAFHPDDQDELDHRWSAAFHDPASFEFDARLWHAAAERYREVTLRAVPLADETGEVTEWIGSIIDVDDRRAAEREVRRLNAELEQRVAERTRELEISNRALVSRTEEAEAASRAKADFLANMSHEIRTPMNAVLGLAYLLEQAPLSHDARDLVRKIRNAGRSLQSIINDILDFSKIEAGRLEIESAPFRLGDVLDNLATIMSANAGDKDLELVIDPPPSFGGTLIGDAHRLEQVLINLTGNAIKFTPRGEVVVTVTMVDHSRGRATFRFSVRDTGIGIPLDKQPQIFSAFAQADVSTTRRFGGTGLGLTICRHLVTEMGGEIGVVSEPGKGSEFWFTLPFEWNAAATYAPPDLSNLDILVADDSAVARDTLVRTAAAIGWHTTAVSSGEAAVEKVAARLESGRNFEAILLDWRMAGMDGLAATEAIRTLSPEPLPIVVMATAYSREELVKQPKVALVDAVLSKPVTSSNLYNAVAEACRRRGGTDHLPLPSPDQQKRLPGIRALVVDDSEINREVAERILTADGAIVHLAANGRAAIDWLSTHPDTVDIVLMDVQMPEMDGYETTRSIRQRPAFADLPVVALTAGAFKTQQDAARNAGMNGFVAKPFDVETLIETIRRLTGHAEAQLQPSTPNGETDATPPAAIERAPIIDIQKALGIWQEPEIYHKVLAKFATEYADCLDRLDAFRTKGDEAATAALLHKLKGTAGSLVLTEIAKLAATAEAATADGADIGPTYDRLRTVLAETLEAISVLAPRVAPPPVSSAITVDPAVARPLLLELLQALDTDNPDGAERLLGSSPNDIPAPVVAAIQARLDDFNFRGAEELVHQFAADFGISLKD</sequence>
<feature type="modified residue" description="4-aspartylphosphate" evidence="13">
    <location>
        <position position="719"/>
    </location>
</feature>
<dbReference type="PROSITE" id="PS50109">
    <property type="entry name" value="HIS_KIN"/>
    <property type="match status" value="1"/>
</dbReference>
<evidence type="ECO:0000256" key="15">
    <source>
        <dbReference type="SAM" id="Phobius"/>
    </source>
</evidence>
<keyword evidence="15" id="KW-0812">Transmembrane</keyword>
<dbReference type="PANTHER" id="PTHR45339">
    <property type="entry name" value="HYBRID SIGNAL TRANSDUCTION HISTIDINE KINASE J"/>
    <property type="match status" value="1"/>
</dbReference>
<dbReference type="SUPFAM" id="SSF55874">
    <property type="entry name" value="ATPase domain of HSP90 chaperone/DNA topoisomerase II/histidine kinase"/>
    <property type="match status" value="1"/>
</dbReference>
<dbReference type="InterPro" id="IPR036641">
    <property type="entry name" value="HPT_dom_sf"/>
</dbReference>
<name>A0A8J2YPD1_9PROT</name>
<evidence type="ECO:0000259" key="18">
    <source>
        <dbReference type="PROSITE" id="PS50113"/>
    </source>
</evidence>
<dbReference type="SUPFAM" id="SSF47384">
    <property type="entry name" value="Homodimeric domain of signal transducing histidine kinase"/>
    <property type="match status" value="1"/>
</dbReference>
<evidence type="ECO:0000256" key="7">
    <source>
        <dbReference type="ARBA" id="ARBA00022777"/>
    </source>
</evidence>
<feature type="modified residue" description="4-aspartylphosphate" evidence="13">
    <location>
        <position position="861"/>
    </location>
</feature>
<dbReference type="Gene3D" id="6.10.340.10">
    <property type="match status" value="1"/>
</dbReference>
<keyword evidence="7" id="KW-0418">Kinase</keyword>
<evidence type="ECO:0000256" key="11">
    <source>
        <dbReference type="ARBA" id="ARBA00068150"/>
    </source>
</evidence>
<dbReference type="AlphaFoldDB" id="A0A8J2YPD1"/>
<evidence type="ECO:0000256" key="13">
    <source>
        <dbReference type="PROSITE-ProRule" id="PRU00169"/>
    </source>
</evidence>
<dbReference type="PROSITE" id="PS50894">
    <property type="entry name" value="HPT"/>
    <property type="match status" value="1"/>
</dbReference>
<dbReference type="Pfam" id="PF08447">
    <property type="entry name" value="PAS_3"/>
    <property type="match status" value="1"/>
</dbReference>
<dbReference type="InterPro" id="IPR011006">
    <property type="entry name" value="CheY-like_superfamily"/>
</dbReference>
<dbReference type="InterPro" id="IPR036890">
    <property type="entry name" value="HATPase_C_sf"/>
</dbReference>
<dbReference type="InterPro" id="IPR033417">
    <property type="entry name" value="CHASE8"/>
</dbReference>
<gene>
    <name evidence="21" type="ORF">GCM10011611_00340</name>
</gene>
<keyword evidence="15" id="KW-0472">Membrane</keyword>
<evidence type="ECO:0000256" key="12">
    <source>
        <dbReference type="PROSITE-ProRule" id="PRU00110"/>
    </source>
</evidence>
<dbReference type="PROSITE" id="PS50110">
    <property type="entry name" value="RESPONSE_REGULATORY"/>
    <property type="match status" value="2"/>
</dbReference>
<dbReference type="RefSeq" id="WP_189041197.1">
    <property type="nucleotide sequence ID" value="NZ_BMJQ01000001.1"/>
</dbReference>
<comment type="subcellular location">
    <subcellularLocation>
        <location evidence="2">Membrane</location>
    </subcellularLocation>
</comment>
<dbReference type="Gene3D" id="1.20.120.160">
    <property type="entry name" value="HPT domain"/>
    <property type="match status" value="1"/>
</dbReference>
<evidence type="ECO:0000256" key="9">
    <source>
        <dbReference type="ARBA" id="ARBA00023012"/>
    </source>
</evidence>
<dbReference type="InterPro" id="IPR000700">
    <property type="entry name" value="PAS-assoc_C"/>
</dbReference>
<dbReference type="FunFam" id="1.10.287.130:FF:000002">
    <property type="entry name" value="Two-component osmosensing histidine kinase"/>
    <property type="match status" value="1"/>
</dbReference>
<feature type="domain" description="PAC" evidence="18">
    <location>
        <begin position="333"/>
        <end position="386"/>
    </location>
</feature>
<feature type="transmembrane region" description="Helical" evidence="15">
    <location>
        <begin position="13"/>
        <end position="34"/>
    </location>
</feature>
<keyword evidence="4 13" id="KW-0597">Phosphoprotein</keyword>
<evidence type="ECO:0000259" key="17">
    <source>
        <dbReference type="PROSITE" id="PS50110"/>
    </source>
</evidence>
<dbReference type="NCBIfam" id="TIGR00229">
    <property type="entry name" value="sensory_box"/>
    <property type="match status" value="1"/>
</dbReference>
<feature type="domain" description="Response regulatory" evidence="17">
    <location>
        <begin position="665"/>
        <end position="786"/>
    </location>
</feature>
<keyword evidence="5" id="KW-0808">Transferase</keyword>
<dbReference type="InterPro" id="IPR000014">
    <property type="entry name" value="PAS"/>
</dbReference>
<dbReference type="Pfam" id="PF01627">
    <property type="entry name" value="Hpt"/>
    <property type="match status" value="1"/>
</dbReference>
<evidence type="ECO:0000256" key="4">
    <source>
        <dbReference type="ARBA" id="ARBA00022553"/>
    </source>
</evidence>
<evidence type="ECO:0000313" key="22">
    <source>
        <dbReference type="Proteomes" id="UP000646365"/>
    </source>
</evidence>
<dbReference type="Gene3D" id="1.10.287.130">
    <property type="match status" value="1"/>
</dbReference>
<proteinExistence type="predicted"/>
<dbReference type="InterPro" id="IPR004358">
    <property type="entry name" value="Sig_transdc_His_kin-like_C"/>
</dbReference>
<dbReference type="FunFam" id="3.30.565.10:FF:000010">
    <property type="entry name" value="Sensor histidine kinase RcsC"/>
    <property type="match status" value="1"/>
</dbReference>
<keyword evidence="15" id="KW-1133">Transmembrane helix</keyword>
<dbReference type="PRINTS" id="PR00344">
    <property type="entry name" value="BCTRLSENSOR"/>
</dbReference>
<evidence type="ECO:0000256" key="5">
    <source>
        <dbReference type="ARBA" id="ARBA00022679"/>
    </source>
</evidence>
<comment type="caution">
    <text evidence="21">The sequence shown here is derived from an EMBL/GenBank/DDBJ whole genome shotgun (WGS) entry which is preliminary data.</text>
</comment>
<dbReference type="SMART" id="SM00387">
    <property type="entry name" value="HATPase_c"/>
    <property type="match status" value="1"/>
</dbReference>
<dbReference type="PANTHER" id="PTHR45339:SF5">
    <property type="entry name" value="HISTIDINE KINASE"/>
    <property type="match status" value="1"/>
</dbReference>
<dbReference type="Proteomes" id="UP000646365">
    <property type="component" value="Unassembled WGS sequence"/>
</dbReference>
<dbReference type="Gene3D" id="3.30.450.20">
    <property type="entry name" value="PAS domain"/>
    <property type="match status" value="1"/>
</dbReference>
<keyword evidence="8" id="KW-0067">ATP-binding</keyword>
<keyword evidence="9" id="KW-0902">Two-component regulatory system</keyword>
<evidence type="ECO:0000259" key="16">
    <source>
        <dbReference type="PROSITE" id="PS50109"/>
    </source>
</evidence>
<feature type="domain" description="HAMP" evidence="19">
    <location>
        <begin position="181"/>
        <end position="234"/>
    </location>
</feature>
<dbReference type="EMBL" id="BMJQ01000001">
    <property type="protein sequence ID" value="GGE98758.1"/>
    <property type="molecule type" value="Genomic_DNA"/>
</dbReference>
<dbReference type="SMART" id="SM00388">
    <property type="entry name" value="HisKA"/>
    <property type="match status" value="1"/>
</dbReference>
<evidence type="ECO:0000259" key="20">
    <source>
        <dbReference type="PROSITE" id="PS50894"/>
    </source>
</evidence>
<comment type="subunit">
    <text evidence="10">At low DSF concentrations, interacts with RpfF.</text>
</comment>
<dbReference type="InterPro" id="IPR001789">
    <property type="entry name" value="Sig_transdc_resp-reg_receiver"/>
</dbReference>
<evidence type="ECO:0000256" key="8">
    <source>
        <dbReference type="ARBA" id="ARBA00022840"/>
    </source>
</evidence>
<reference evidence="21" key="1">
    <citation type="journal article" date="2014" name="Int. J. Syst. Evol. Microbiol.">
        <title>Complete genome sequence of Corynebacterium casei LMG S-19264T (=DSM 44701T), isolated from a smear-ripened cheese.</title>
        <authorList>
            <consortium name="US DOE Joint Genome Institute (JGI-PGF)"/>
            <person name="Walter F."/>
            <person name="Albersmeier A."/>
            <person name="Kalinowski J."/>
            <person name="Ruckert C."/>
        </authorList>
    </citation>
    <scope>NUCLEOTIDE SEQUENCE</scope>
    <source>
        <strain evidence="21">CGMCC 1.15725</strain>
    </source>
</reference>